<evidence type="ECO:0000313" key="1">
    <source>
        <dbReference type="EMBL" id="KTC99078.1"/>
    </source>
</evidence>
<sequence length="327" mass="37287">MQNREDTLRQWLIETLSTNDLTFAPLTGDASFRRYFRVNCRGSSYMAMDAPPQREALMPFLSIAALLHQGGVRAPLIHASDTQQGFALLEDFGDTLMLSVLNASNVDTLYAAAFDILHRLQTINASMLEIPVFDSALLLQELALFRDWFVTKLLKRTLSSEENLLITQTFQTLANAVSRQPRVLTHRDYHSRNLMVLATESSQPELGVIDFQDMVYGPWTYDAVSLLKDCYIQWPLEQVESLALAYYAGLPEALKTSESVFLKDFALCGLQRHLKVLGIFSRLSLRDNKPRYLSDLPLVLDYTLAALEGMDEFSDFYRWMRTEIHLP</sequence>
<comment type="caution">
    <text evidence="1">The sequence shown here is derived from an EMBL/GenBank/DDBJ whole genome shotgun (WGS) entry which is preliminary data.</text>
</comment>
<dbReference type="SUPFAM" id="SSF56112">
    <property type="entry name" value="Protein kinase-like (PK-like)"/>
    <property type="match status" value="1"/>
</dbReference>
<dbReference type="Pfam" id="PF01636">
    <property type="entry name" value="APH"/>
    <property type="match status" value="1"/>
</dbReference>
<dbReference type="STRING" id="45065.Lgee_1344"/>
<dbReference type="InterPro" id="IPR002575">
    <property type="entry name" value="Aminoglycoside_PTrfase"/>
</dbReference>
<dbReference type="PANTHER" id="PTHR33540">
    <property type="entry name" value="TRNA THREONYLCARBAMOYLADENOSINE BIOSYNTHESIS PROTEIN TSAE"/>
    <property type="match status" value="1"/>
</dbReference>
<dbReference type="AlphaFoldDB" id="A0A0W0TU72"/>
<gene>
    <name evidence="1" type="ORF">Lgee_1344</name>
</gene>
<reference evidence="1 2" key="1">
    <citation type="submission" date="2015-11" db="EMBL/GenBank/DDBJ databases">
        <title>Genomic analysis of 38 Legionella species identifies large and diverse effector repertoires.</title>
        <authorList>
            <person name="Burstein D."/>
            <person name="Amaro F."/>
            <person name="Zusman T."/>
            <person name="Lifshitz Z."/>
            <person name="Cohen O."/>
            <person name="Gilbert J.A."/>
            <person name="Pupko T."/>
            <person name="Shuman H.A."/>
            <person name="Segal G."/>
        </authorList>
    </citation>
    <scope>NUCLEOTIDE SEQUENCE [LARGE SCALE GENOMIC DNA]</scope>
    <source>
        <strain evidence="1 2">ATCC 49504</strain>
    </source>
</reference>
<organism evidence="1 2">
    <name type="scientific">Legionella geestiana</name>
    <dbReference type="NCBI Taxonomy" id="45065"/>
    <lineage>
        <taxon>Bacteria</taxon>
        <taxon>Pseudomonadati</taxon>
        <taxon>Pseudomonadota</taxon>
        <taxon>Gammaproteobacteria</taxon>
        <taxon>Legionellales</taxon>
        <taxon>Legionellaceae</taxon>
        <taxon>Legionella</taxon>
    </lineage>
</organism>
<dbReference type="GO" id="GO:0016740">
    <property type="term" value="F:transferase activity"/>
    <property type="evidence" value="ECO:0007669"/>
    <property type="project" value="UniProtKB-KW"/>
</dbReference>
<keyword evidence="1" id="KW-0808">Transferase</keyword>
<dbReference type="PANTHER" id="PTHR33540:SF1">
    <property type="entry name" value="N-ACETYLMURAMATE_N-ACETYLGLUCOSAMINE KINASE"/>
    <property type="match status" value="1"/>
</dbReference>
<proteinExistence type="predicted"/>
<dbReference type="RefSeq" id="WP_028387239.1">
    <property type="nucleotide sequence ID" value="NZ_CAAAHN010000005.1"/>
</dbReference>
<evidence type="ECO:0000313" key="2">
    <source>
        <dbReference type="Proteomes" id="UP000054785"/>
    </source>
</evidence>
<dbReference type="InterPro" id="IPR011009">
    <property type="entry name" value="Kinase-like_dom_sf"/>
</dbReference>
<dbReference type="PATRIC" id="fig|45065.4.peg.1451"/>
<dbReference type="EMBL" id="LNYC01000051">
    <property type="protein sequence ID" value="KTC99078.1"/>
    <property type="molecule type" value="Genomic_DNA"/>
</dbReference>
<dbReference type="OrthoDB" id="9809275at2"/>
<keyword evidence="2" id="KW-1185">Reference proteome</keyword>
<protein>
    <submittedName>
        <fullName evidence="1">Putative phosphotransferase</fullName>
    </submittedName>
</protein>
<name>A0A0W0TU72_9GAMM</name>
<dbReference type="Gene3D" id="3.30.200.20">
    <property type="entry name" value="Phosphorylase Kinase, domain 1"/>
    <property type="match status" value="1"/>
</dbReference>
<dbReference type="Proteomes" id="UP000054785">
    <property type="component" value="Unassembled WGS sequence"/>
</dbReference>
<dbReference type="Gene3D" id="3.90.1200.10">
    <property type="match status" value="1"/>
</dbReference>
<accession>A0A0W0TU72</accession>